<evidence type="ECO:0000313" key="1">
    <source>
        <dbReference type="EMBL" id="OIQ86869.1"/>
    </source>
</evidence>
<dbReference type="PROSITE" id="PS51257">
    <property type="entry name" value="PROKAR_LIPOPROTEIN"/>
    <property type="match status" value="1"/>
</dbReference>
<protein>
    <recommendedName>
        <fullName evidence="2">Lipoprotein</fullName>
    </recommendedName>
</protein>
<name>A0A1J5RFG3_9ZZZZ</name>
<gene>
    <name evidence="1" type="ORF">GALL_312670</name>
</gene>
<organism evidence="1">
    <name type="scientific">mine drainage metagenome</name>
    <dbReference type="NCBI Taxonomy" id="410659"/>
    <lineage>
        <taxon>unclassified sequences</taxon>
        <taxon>metagenomes</taxon>
        <taxon>ecological metagenomes</taxon>
    </lineage>
</organism>
<accession>A0A1J5RFG3</accession>
<sequence>MDRLVKTAVKLIAIPLALATLAGCGGGGGGGSAAPAATTVSGVAAKGIIMQARVLVCRIVNGTPEADATCAATVTGSDGSYSVTLNDGYSGPALIKVVAGSGSTMIDETTGLPIPYSLTLRALVPAVSANTSAYVTPFSDMVAAALGNTNIDANQIRLQITAVQSLMSSLGIDLSVKPLVDIRNNGADAAMLGMQANMVKQLTRLMLAAQTSTQLQAADGSACAAAGTTPQQIACAVTAMDRIMTQTQTQTRTAAVLAALANQNVATVNLPIINSDGTFSRVNVNIASAAAMQAAMQAAGLTSAATVIPGMMGRMH</sequence>
<comment type="caution">
    <text evidence="1">The sequence shown here is derived from an EMBL/GenBank/DDBJ whole genome shotgun (WGS) entry which is preliminary data.</text>
</comment>
<dbReference type="AlphaFoldDB" id="A0A1J5RFG3"/>
<proteinExistence type="predicted"/>
<reference evidence="1" key="1">
    <citation type="submission" date="2016-10" db="EMBL/GenBank/DDBJ databases">
        <title>Sequence of Gallionella enrichment culture.</title>
        <authorList>
            <person name="Poehlein A."/>
            <person name="Muehling M."/>
            <person name="Daniel R."/>
        </authorList>
    </citation>
    <scope>NUCLEOTIDE SEQUENCE</scope>
</reference>
<dbReference type="EMBL" id="MLJW01000454">
    <property type="protein sequence ID" value="OIQ86869.1"/>
    <property type="molecule type" value="Genomic_DNA"/>
</dbReference>
<evidence type="ECO:0008006" key="2">
    <source>
        <dbReference type="Google" id="ProtNLM"/>
    </source>
</evidence>